<feature type="transmembrane region" description="Helical" evidence="1">
    <location>
        <begin position="57"/>
        <end position="74"/>
    </location>
</feature>
<proteinExistence type="predicted"/>
<dbReference type="EnsemblBacteria" id="ADF64841">
    <property type="protein sequence ID" value="ADF64841"/>
    <property type="gene ID" value="ECL_A154"/>
</dbReference>
<dbReference type="PATRIC" id="fig|716541.4.peg.125"/>
<protein>
    <submittedName>
        <fullName evidence="2">Uncharacterized protein</fullName>
    </submittedName>
</protein>
<dbReference type="Proteomes" id="UP000002363">
    <property type="component" value="Plasmid pECL_A"/>
</dbReference>
<organism evidence="2 3">
    <name type="scientific">Enterobacter cloacae subsp. cloacae (strain ATCC 13047 / DSM 30054 / NBRC 13535 / NCTC 10005 / WDCM 00083 / NCDC 279-56)</name>
    <dbReference type="NCBI Taxonomy" id="716541"/>
    <lineage>
        <taxon>Bacteria</taxon>
        <taxon>Pseudomonadati</taxon>
        <taxon>Pseudomonadota</taxon>
        <taxon>Gammaproteobacteria</taxon>
        <taxon>Enterobacterales</taxon>
        <taxon>Enterobacteriaceae</taxon>
        <taxon>Enterobacter</taxon>
        <taxon>Enterobacter cloacae complex</taxon>
    </lineage>
</organism>
<keyword evidence="1" id="KW-1133">Transmembrane helix</keyword>
<dbReference type="KEGG" id="enc:ECL_A154"/>
<geneLocation type="plasmid" evidence="2 3">
    <name>pECL_A</name>
</geneLocation>
<keyword evidence="1" id="KW-0812">Transmembrane</keyword>
<dbReference type="RefSeq" id="WP_013087201.1">
    <property type="nucleotide sequence ID" value="NC_014107.1"/>
</dbReference>
<feature type="transmembrane region" description="Helical" evidence="1">
    <location>
        <begin position="33"/>
        <end position="51"/>
    </location>
</feature>
<reference evidence="2 3" key="1">
    <citation type="journal article" date="2010" name="J. Bacteriol.">
        <title>Complete genome sequence of Enterobacter cloacae subsp. cloacae type strain ATCC 13047.</title>
        <authorList>
            <person name="Ren Y."/>
            <person name="Ren Y."/>
            <person name="Zhou Z."/>
            <person name="Guo X."/>
            <person name="Li Y."/>
            <person name="Feng L."/>
            <person name="Wang L."/>
        </authorList>
    </citation>
    <scope>NUCLEOTIDE SEQUENCE [LARGE SCALE GENOMIC DNA]</scope>
    <source>
        <strain evidence="3">ATCC 13047 / DSM 30054 / NBRC 13535 / NCTC 10005 / WDCM 00083 / NCDC 279-56</strain>
        <plasmid evidence="2">pECL_A</plasmid>
    </source>
</reference>
<keyword evidence="2" id="KW-0614">Plasmid</keyword>
<dbReference type="HOGENOM" id="CLU_1728525_0_0_6"/>
<dbReference type="EMBL" id="CP001919">
    <property type="protein sequence ID" value="ADF64841.1"/>
    <property type="molecule type" value="Genomic_DNA"/>
</dbReference>
<sequence length="146" mass="16691">MKGPRIDDRINFLRGIERDWKDWSAGKKTKPHWIFFVGVLTATGMLIFSFWSGNQRLAVASFAIGIAFILAGLLQPGETWEEKIQKKIRAYEPLDIDAMRTLAVSVFHKDELMQEELRQWLDAEFSAISDAVLRDGRQPHSGDTIN</sequence>
<evidence type="ECO:0000313" key="3">
    <source>
        <dbReference type="Proteomes" id="UP000002363"/>
    </source>
</evidence>
<name>A0A0H3CSA0_ENTCC</name>
<evidence type="ECO:0000313" key="2">
    <source>
        <dbReference type="EMBL" id="ADF64841.1"/>
    </source>
</evidence>
<dbReference type="OrthoDB" id="5191769at2"/>
<accession>A0A0H3CSA0</accession>
<keyword evidence="1" id="KW-0472">Membrane</keyword>
<gene>
    <name evidence="2" type="ordered locus">ECL_A154</name>
</gene>
<keyword evidence="3" id="KW-1185">Reference proteome</keyword>
<evidence type="ECO:0000256" key="1">
    <source>
        <dbReference type="SAM" id="Phobius"/>
    </source>
</evidence>
<dbReference type="AlphaFoldDB" id="A0A0H3CSA0"/>